<evidence type="ECO:0000313" key="2">
    <source>
        <dbReference type="EMBL" id="KAK3228919.1"/>
    </source>
</evidence>
<proteinExistence type="predicted"/>
<dbReference type="GO" id="GO:0004523">
    <property type="term" value="F:RNA-DNA hybrid ribonuclease activity"/>
    <property type="evidence" value="ECO:0007669"/>
    <property type="project" value="InterPro"/>
</dbReference>
<evidence type="ECO:0000259" key="1">
    <source>
        <dbReference type="Pfam" id="PF13456"/>
    </source>
</evidence>
<dbReference type="PANTHER" id="PTHR47723:SF22">
    <property type="entry name" value="RNASE H TYPE-1 DOMAIN-CONTAINING PROTEIN"/>
    <property type="match status" value="1"/>
</dbReference>
<dbReference type="AlphaFoldDB" id="A0AAE0B4C2"/>
<dbReference type="InterPro" id="IPR053151">
    <property type="entry name" value="RNase_H-like"/>
</dbReference>
<dbReference type="InterPro" id="IPR036397">
    <property type="entry name" value="RNaseH_sf"/>
</dbReference>
<dbReference type="SUPFAM" id="SSF53098">
    <property type="entry name" value="Ribonuclease H-like"/>
    <property type="match status" value="1"/>
</dbReference>
<dbReference type="CDD" id="cd06222">
    <property type="entry name" value="RNase_H_like"/>
    <property type="match status" value="1"/>
</dbReference>
<dbReference type="EMBL" id="JANJYJ010000001">
    <property type="protein sequence ID" value="KAK3228919.1"/>
    <property type="molecule type" value="Genomic_DNA"/>
</dbReference>
<gene>
    <name evidence="2" type="ORF">Dsin_000800</name>
</gene>
<dbReference type="GO" id="GO:0003676">
    <property type="term" value="F:nucleic acid binding"/>
    <property type="evidence" value="ECO:0007669"/>
    <property type="project" value="InterPro"/>
</dbReference>
<dbReference type="Pfam" id="PF13456">
    <property type="entry name" value="RVT_3"/>
    <property type="match status" value="1"/>
</dbReference>
<evidence type="ECO:0000313" key="3">
    <source>
        <dbReference type="Proteomes" id="UP001281410"/>
    </source>
</evidence>
<keyword evidence="3" id="KW-1185">Reference proteome</keyword>
<reference evidence="2" key="1">
    <citation type="journal article" date="2023" name="Plant J.">
        <title>Genome sequences and population genomics provide insights into the demographic history, inbreeding, and mutation load of two 'living fossil' tree species of Dipteronia.</title>
        <authorList>
            <person name="Feng Y."/>
            <person name="Comes H.P."/>
            <person name="Chen J."/>
            <person name="Zhu S."/>
            <person name="Lu R."/>
            <person name="Zhang X."/>
            <person name="Li P."/>
            <person name="Qiu J."/>
            <person name="Olsen K.M."/>
            <person name="Qiu Y."/>
        </authorList>
    </citation>
    <scope>NUCLEOTIDE SEQUENCE</scope>
    <source>
        <strain evidence="2">NBL</strain>
    </source>
</reference>
<feature type="domain" description="RNase H type-1" evidence="1">
    <location>
        <begin position="4"/>
        <end position="113"/>
    </location>
</feature>
<dbReference type="InterPro" id="IPR002156">
    <property type="entry name" value="RNaseH_domain"/>
</dbReference>
<protein>
    <recommendedName>
        <fullName evidence="1">RNase H type-1 domain-containing protein</fullName>
    </recommendedName>
</protein>
<name>A0AAE0B4C2_9ROSI</name>
<accession>A0AAE0B4C2</accession>
<comment type="caution">
    <text evidence="2">The sequence shown here is derived from an EMBL/GenBank/DDBJ whole genome shotgun (WGS) entry which is preliminary data.</text>
</comment>
<dbReference type="PANTHER" id="PTHR47723">
    <property type="entry name" value="OS05G0353850 PROTEIN"/>
    <property type="match status" value="1"/>
</dbReference>
<dbReference type="InterPro" id="IPR012337">
    <property type="entry name" value="RNaseH-like_sf"/>
</dbReference>
<sequence>MSQNGRVLRDQNGKVLCVFSASVGVQSPITAKVLAIAKAIELCITKQEVRDKEIIFESDSKTSVSWINGGGLGSTDHVQSVFDIRNNLNILSRACVVFKSRVFNSVADSLAKKGAEGRQEVLS</sequence>
<dbReference type="Proteomes" id="UP001281410">
    <property type="component" value="Unassembled WGS sequence"/>
</dbReference>
<organism evidence="2 3">
    <name type="scientific">Dipteronia sinensis</name>
    <dbReference type="NCBI Taxonomy" id="43782"/>
    <lineage>
        <taxon>Eukaryota</taxon>
        <taxon>Viridiplantae</taxon>
        <taxon>Streptophyta</taxon>
        <taxon>Embryophyta</taxon>
        <taxon>Tracheophyta</taxon>
        <taxon>Spermatophyta</taxon>
        <taxon>Magnoliopsida</taxon>
        <taxon>eudicotyledons</taxon>
        <taxon>Gunneridae</taxon>
        <taxon>Pentapetalae</taxon>
        <taxon>rosids</taxon>
        <taxon>malvids</taxon>
        <taxon>Sapindales</taxon>
        <taxon>Sapindaceae</taxon>
        <taxon>Hippocastanoideae</taxon>
        <taxon>Acereae</taxon>
        <taxon>Dipteronia</taxon>
    </lineage>
</organism>
<dbReference type="Gene3D" id="3.30.420.10">
    <property type="entry name" value="Ribonuclease H-like superfamily/Ribonuclease H"/>
    <property type="match status" value="1"/>
</dbReference>
<dbReference type="InterPro" id="IPR044730">
    <property type="entry name" value="RNase_H-like_dom_plant"/>
</dbReference>